<evidence type="ECO:0000259" key="2">
    <source>
        <dbReference type="Pfam" id="PF05598"/>
    </source>
</evidence>
<dbReference type="EMBL" id="AM408590">
    <property type="protein sequence ID" value="CAL73444.1"/>
    <property type="molecule type" value="Genomic_DNA"/>
</dbReference>
<dbReference type="PANTHER" id="PTHR33803">
    <property type="entry name" value="IS1478 TRANSPOSASE"/>
    <property type="match status" value="1"/>
</dbReference>
<dbReference type="HOGENOM" id="CLU_104156_0_0_11"/>
<feature type="compositionally biased region" description="Basic and acidic residues" evidence="1">
    <location>
        <begin position="212"/>
        <end position="234"/>
    </location>
</feature>
<evidence type="ECO:0000256" key="1">
    <source>
        <dbReference type="SAM" id="MobiDB-lite"/>
    </source>
</evidence>
<name>A0A0H3MHY8_MYCBP</name>
<protein>
    <submittedName>
        <fullName evidence="3">Possible transposase</fullName>
    </submittedName>
</protein>
<dbReference type="KEGG" id="mbb:BCG_3455"/>
<gene>
    <name evidence="3" type="ordered locus">BCG_3455</name>
</gene>
<dbReference type="PANTHER" id="PTHR33803:SF3">
    <property type="entry name" value="BLL1974 PROTEIN"/>
    <property type="match status" value="1"/>
</dbReference>
<organism evidence="3 4">
    <name type="scientific">Mycobacterium bovis (strain BCG / Pasteur 1173P2)</name>
    <dbReference type="NCBI Taxonomy" id="410289"/>
    <lineage>
        <taxon>Bacteria</taxon>
        <taxon>Bacillati</taxon>
        <taxon>Actinomycetota</taxon>
        <taxon>Actinomycetes</taxon>
        <taxon>Mycobacteriales</taxon>
        <taxon>Mycobacteriaceae</taxon>
        <taxon>Mycobacterium</taxon>
        <taxon>Mycobacterium tuberculosis complex</taxon>
    </lineage>
</organism>
<feature type="domain" description="Transposase InsH N-terminal" evidence="2">
    <location>
        <begin position="24"/>
        <end position="111"/>
    </location>
</feature>
<dbReference type="AlphaFoldDB" id="A0A0H3MHY8"/>
<evidence type="ECO:0000313" key="4">
    <source>
        <dbReference type="Proteomes" id="UP000001472"/>
    </source>
</evidence>
<reference evidence="3 4" key="1">
    <citation type="journal article" date="2007" name="Proc. Natl. Acad. Sci. U.S.A.">
        <title>Genome plasticity of BCG and impact on vaccine efficacy.</title>
        <authorList>
            <person name="Brosch R."/>
            <person name="Gordon S.V."/>
            <person name="Garnier T."/>
            <person name="Eiglmeier K."/>
            <person name="Frigui W."/>
            <person name="Valenti P."/>
            <person name="Dos Santos S."/>
            <person name="Duthoy S."/>
            <person name="Lacroix C."/>
            <person name="Garcia-Pelayo C."/>
            <person name="Inwald J.K."/>
            <person name="Golby P."/>
            <person name="Garcia J.N."/>
            <person name="Hewinson R.G."/>
            <person name="Behr M.A."/>
            <person name="Quail M.A."/>
            <person name="Churcher C."/>
            <person name="Barrell B.G."/>
            <person name="Parkhill J."/>
            <person name="Cole S.T."/>
        </authorList>
    </citation>
    <scope>NUCLEOTIDE SEQUENCE [LARGE SCALE GENOMIC DNA]</scope>
    <source>
        <strain evidence="4">BCG / Pasteur 1173P2</strain>
    </source>
</reference>
<dbReference type="InterPro" id="IPR008490">
    <property type="entry name" value="Transposase_InsH_N"/>
</dbReference>
<feature type="region of interest" description="Disordered" evidence="1">
    <location>
        <begin position="179"/>
        <end position="234"/>
    </location>
</feature>
<dbReference type="Proteomes" id="UP000001472">
    <property type="component" value="Chromosome"/>
</dbReference>
<dbReference type="Pfam" id="PF05598">
    <property type="entry name" value="DUF772"/>
    <property type="match status" value="1"/>
</dbReference>
<accession>A0A0H3MHY8</accession>
<evidence type="ECO:0000313" key="3">
    <source>
        <dbReference type="EMBL" id="CAL73444.1"/>
    </source>
</evidence>
<proteinExistence type="predicted"/>
<sequence>MFRTVGDQASLWESVLPEELRRLPEELARVDALLDDSAFFCPFVPFFDPRMGRPSIPMETYLRLMFLKFRYRLGYESLCREVTDSITWRRFCRIPLEGSVPHPTTLMKLTTRCGEDAVAGLNEALLAKAASEKLLRTNKVRADTTVVEGDVGYPTDTGLLAKAVGSMARTVARIKAADAGSAPLGGSSGPRDRLQAAVTRRAATRSGAGLRAPDHRGASRDRRAGADRGCRGGT</sequence>